<sequence length="45" mass="5170">MNDSRGKVTAALYTGPFAWPEHPMMINIISILDKRHANDMMLRLI</sequence>
<protein>
    <submittedName>
        <fullName evidence="1">Uncharacterized protein</fullName>
    </submittedName>
</protein>
<dbReference type="Proteomes" id="UP000011135">
    <property type="component" value="Unassembled WGS sequence"/>
</dbReference>
<dbReference type="RefSeq" id="WP_009579558.1">
    <property type="nucleotide sequence ID" value="NZ_AMZN01000031.1"/>
</dbReference>
<dbReference type="AlphaFoldDB" id="L8JXH9"/>
<organism evidence="1 2">
    <name type="scientific">Fulvivirga imtechensis AK7</name>
    <dbReference type="NCBI Taxonomy" id="1237149"/>
    <lineage>
        <taxon>Bacteria</taxon>
        <taxon>Pseudomonadati</taxon>
        <taxon>Bacteroidota</taxon>
        <taxon>Cytophagia</taxon>
        <taxon>Cytophagales</taxon>
        <taxon>Fulvivirgaceae</taxon>
        <taxon>Fulvivirga</taxon>
    </lineage>
</organism>
<gene>
    <name evidence="1" type="ORF">C900_02171</name>
</gene>
<dbReference type="STRING" id="1237149.C900_02171"/>
<reference evidence="1 2" key="1">
    <citation type="submission" date="2012-12" db="EMBL/GenBank/DDBJ databases">
        <title>Genome assembly of Fulvivirga imtechensis AK7.</title>
        <authorList>
            <person name="Nupur N."/>
            <person name="Khatri I."/>
            <person name="Kumar R."/>
            <person name="Subramanian S."/>
            <person name="Pinnaka A."/>
        </authorList>
    </citation>
    <scope>NUCLEOTIDE SEQUENCE [LARGE SCALE GENOMIC DNA]</scope>
    <source>
        <strain evidence="1 2">AK7</strain>
    </source>
</reference>
<evidence type="ECO:0000313" key="1">
    <source>
        <dbReference type="EMBL" id="ELR71932.1"/>
    </source>
</evidence>
<comment type="caution">
    <text evidence="1">The sequence shown here is derived from an EMBL/GenBank/DDBJ whole genome shotgun (WGS) entry which is preliminary data.</text>
</comment>
<name>L8JXH9_9BACT</name>
<accession>L8JXH9</accession>
<proteinExistence type="predicted"/>
<evidence type="ECO:0000313" key="2">
    <source>
        <dbReference type="Proteomes" id="UP000011135"/>
    </source>
</evidence>
<keyword evidence="2" id="KW-1185">Reference proteome</keyword>
<dbReference type="EMBL" id="AMZN01000031">
    <property type="protein sequence ID" value="ELR71932.1"/>
    <property type="molecule type" value="Genomic_DNA"/>
</dbReference>